<reference evidence="2 3" key="1">
    <citation type="journal article" date="2019" name="Commun. Biol.">
        <title>The bagworm genome reveals a unique fibroin gene that provides high tensile strength.</title>
        <authorList>
            <person name="Kono N."/>
            <person name="Nakamura H."/>
            <person name="Ohtoshi R."/>
            <person name="Tomita M."/>
            <person name="Numata K."/>
            <person name="Arakawa K."/>
        </authorList>
    </citation>
    <scope>NUCLEOTIDE SEQUENCE [LARGE SCALE GENOMIC DNA]</scope>
</reference>
<evidence type="ECO:0000313" key="2">
    <source>
        <dbReference type="EMBL" id="GBP95773.1"/>
    </source>
</evidence>
<organism evidence="2 3">
    <name type="scientific">Eumeta variegata</name>
    <name type="common">Bagworm moth</name>
    <name type="synonym">Eumeta japonica</name>
    <dbReference type="NCBI Taxonomy" id="151549"/>
    <lineage>
        <taxon>Eukaryota</taxon>
        <taxon>Metazoa</taxon>
        <taxon>Ecdysozoa</taxon>
        <taxon>Arthropoda</taxon>
        <taxon>Hexapoda</taxon>
        <taxon>Insecta</taxon>
        <taxon>Pterygota</taxon>
        <taxon>Neoptera</taxon>
        <taxon>Endopterygota</taxon>
        <taxon>Lepidoptera</taxon>
        <taxon>Glossata</taxon>
        <taxon>Ditrysia</taxon>
        <taxon>Tineoidea</taxon>
        <taxon>Psychidae</taxon>
        <taxon>Oiketicinae</taxon>
        <taxon>Eumeta</taxon>
    </lineage>
</organism>
<protein>
    <submittedName>
        <fullName evidence="2">Uncharacterized protein</fullName>
    </submittedName>
</protein>
<sequence>MDPLISISTDYAVSCDTYLALPFDSGPALVLDCEFCLCYVHASKVASYRGEATAVPHPKPSLCRPSHTGSLGPRQREPLAQTSTPKAEDTAPGRFRENIPMLRPMSFDSSQVKLARRLGRQVRPSLLGVVVVSPTTALAASIPHWTNVYALSLVPLDLK</sequence>
<gene>
    <name evidence="2" type="ORF">EVAR_21894_1</name>
</gene>
<keyword evidence="3" id="KW-1185">Reference proteome</keyword>
<feature type="region of interest" description="Disordered" evidence="1">
    <location>
        <begin position="54"/>
        <end position="95"/>
    </location>
</feature>
<dbReference type="Proteomes" id="UP000299102">
    <property type="component" value="Unassembled WGS sequence"/>
</dbReference>
<comment type="caution">
    <text evidence="2">The sequence shown here is derived from an EMBL/GenBank/DDBJ whole genome shotgun (WGS) entry which is preliminary data.</text>
</comment>
<accession>A0A4C2A8V9</accession>
<feature type="compositionally biased region" description="Basic and acidic residues" evidence="1">
    <location>
        <begin position="86"/>
        <end position="95"/>
    </location>
</feature>
<dbReference type="EMBL" id="BGZK01002680">
    <property type="protein sequence ID" value="GBP95773.1"/>
    <property type="molecule type" value="Genomic_DNA"/>
</dbReference>
<evidence type="ECO:0000256" key="1">
    <source>
        <dbReference type="SAM" id="MobiDB-lite"/>
    </source>
</evidence>
<dbReference type="AlphaFoldDB" id="A0A4C2A8V9"/>
<name>A0A4C2A8V9_EUMVA</name>
<evidence type="ECO:0000313" key="3">
    <source>
        <dbReference type="Proteomes" id="UP000299102"/>
    </source>
</evidence>
<proteinExistence type="predicted"/>